<evidence type="ECO:0000313" key="1">
    <source>
        <dbReference type="EMBL" id="CAD8206838.1"/>
    </source>
</evidence>
<comment type="caution">
    <text evidence="1">The sequence shown here is derived from an EMBL/GenBank/DDBJ whole genome shotgun (WGS) entry which is preliminary data.</text>
</comment>
<dbReference type="Proteomes" id="UP000689195">
    <property type="component" value="Unassembled WGS sequence"/>
</dbReference>
<dbReference type="EMBL" id="CAJJDO010000145">
    <property type="protein sequence ID" value="CAD8206838.1"/>
    <property type="molecule type" value="Genomic_DNA"/>
</dbReference>
<gene>
    <name evidence="1" type="ORF">PPENT_87.1.T1450081</name>
</gene>
<proteinExistence type="predicted"/>
<name>A0A8S1Y2G4_9CILI</name>
<sequence length="95" mass="11337">MKTCNFSIQQSFRVINLTKKIIILIKPKNTTIQIFLNQKNSHISLIQFEFSIKIIFLLKRNNFGCIINSIMIQQLFFTIEYSFKQFMILNPNLKF</sequence>
<organism evidence="1 2">
    <name type="scientific">Paramecium pentaurelia</name>
    <dbReference type="NCBI Taxonomy" id="43138"/>
    <lineage>
        <taxon>Eukaryota</taxon>
        <taxon>Sar</taxon>
        <taxon>Alveolata</taxon>
        <taxon>Ciliophora</taxon>
        <taxon>Intramacronucleata</taxon>
        <taxon>Oligohymenophorea</taxon>
        <taxon>Peniculida</taxon>
        <taxon>Parameciidae</taxon>
        <taxon>Paramecium</taxon>
    </lineage>
</organism>
<reference evidence="1" key="1">
    <citation type="submission" date="2021-01" db="EMBL/GenBank/DDBJ databases">
        <authorList>
            <consortium name="Genoscope - CEA"/>
            <person name="William W."/>
        </authorList>
    </citation>
    <scope>NUCLEOTIDE SEQUENCE</scope>
</reference>
<keyword evidence="2" id="KW-1185">Reference proteome</keyword>
<evidence type="ECO:0000313" key="2">
    <source>
        <dbReference type="Proteomes" id="UP000689195"/>
    </source>
</evidence>
<dbReference type="AlphaFoldDB" id="A0A8S1Y2G4"/>
<protein>
    <submittedName>
        <fullName evidence="1">Uncharacterized protein</fullName>
    </submittedName>
</protein>
<accession>A0A8S1Y2G4</accession>